<name>A0A9P7KCT2_9AGAR</name>
<dbReference type="AlphaFoldDB" id="A0A9P7KCT2"/>
<feature type="compositionally biased region" description="Basic and acidic residues" evidence="2">
    <location>
        <begin position="438"/>
        <end position="452"/>
    </location>
</feature>
<protein>
    <recommendedName>
        <fullName evidence="3">Pentatricopeptide repeat-containing protein-mitochondrial domain-containing protein</fullName>
    </recommendedName>
</protein>
<dbReference type="PANTHER" id="PTHR47447:SF21">
    <property type="entry name" value="PENTACOTRIPEPTIDE-REPEAT REGION OF PRORP DOMAIN-CONTAINING PROTEIN"/>
    <property type="match status" value="1"/>
</dbReference>
<dbReference type="Gene3D" id="1.25.40.10">
    <property type="entry name" value="Tetratricopeptide repeat domain"/>
    <property type="match status" value="1"/>
</dbReference>
<feature type="domain" description="Pentatricopeptide repeat-containing protein-mitochondrial" evidence="3">
    <location>
        <begin position="150"/>
        <end position="260"/>
    </location>
</feature>
<organism evidence="4 5">
    <name type="scientific">Asterophora parasitica</name>
    <dbReference type="NCBI Taxonomy" id="117018"/>
    <lineage>
        <taxon>Eukaryota</taxon>
        <taxon>Fungi</taxon>
        <taxon>Dikarya</taxon>
        <taxon>Basidiomycota</taxon>
        <taxon>Agaricomycotina</taxon>
        <taxon>Agaricomycetes</taxon>
        <taxon>Agaricomycetidae</taxon>
        <taxon>Agaricales</taxon>
        <taxon>Tricholomatineae</taxon>
        <taxon>Lyophyllaceae</taxon>
        <taxon>Asterophora</taxon>
    </lineage>
</organism>
<dbReference type="OrthoDB" id="185373at2759"/>
<gene>
    <name evidence="4" type="ORF">DXG03_000781</name>
</gene>
<reference evidence="4" key="2">
    <citation type="submission" date="2021-10" db="EMBL/GenBank/DDBJ databases">
        <title>Phylogenomics reveals ancestral predisposition of the termite-cultivated fungus Termitomyces towards a domesticated lifestyle.</title>
        <authorList>
            <person name="Auxier B."/>
            <person name="Grum-Grzhimaylo A."/>
            <person name="Cardenas M.E."/>
            <person name="Lodge J.D."/>
            <person name="Laessoe T."/>
            <person name="Pedersen O."/>
            <person name="Smith M.E."/>
            <person name="Kuyper T.W."/>
            <person name="Franco-Molano E.A."/>
            <person name="Baroni T.J."/>
            <person name="Aanen D.K."/>
        </authorList>
    </citation>
    <scope>NUCLEOTIDE SEQUENCE</scope>
    <source>
        <strain evidence="4">AP01</strain>
        <tissue evidence="4">Mycelium</tissue>
    </source>
</reference>
<comment type="caution">
    <text evidence="4">The sequence shown here is derived from an EMBL/GenBank/DDBJ whole genome shotgun (WGS) entry which is preliminary data.</text>
</comment>
<evidence type="ECO:0000313" key="4">
    <source>
        <dbReference type="EMBL" id="KAG5647246.1"/>
    </source>
</evidence>
<dbReference type="Proteomes" id="UP000775547">
    <property type="component" value="Unassembled WGS sequence"/>
</dbReference>
<evidence type="ECO:0000313" key="5">
    <source>
        <dbReference type="Proteomes" id="UP000775547"/>
    </source>
</evidence>
<keyword evidence="5" id="KW-1185">Reference proteome</keyword>
<reference evidence="4" key="1">
    <citation type="submission" date="2020-07" db="EMBL/GenBank/DDBJ databases">
        <authorList>
            <person name="Nieuwenhuis M."/>
            <person name="Van De Peppel L.J.J."/>
        </authorList>
    </citation>
    <scope>NUCLEOTIDE SEQUENCE</scope>
    <source>
        <strain evidence="4">AP01</strain>
        <tissue evidence="4">Mycelium</tissue>
    </source>
</reference>
<accession>A0A9P7KCT2</accession>
<proteinExistence type="predicted"/>
<dbReference type="PANTHER" id="PTHR47447">
    <property type="entry name" value="OS03G0856100 PROTEIN"/>
    <property type="match status" value="1"/>
</dbReference>
<evidence type="ECO:0000259" key="3">
    <source>
        <dbReference type="Pfam" id="PF23276"/>
    </source>
</evidence>
<evidence type="ECO:0000256" key="1">
    <source>
        <dbReference type="ARBA" id="ARBA00022737"/>
    </source>
</evidence>
<dbReference type="InterPro" id="IPR057027">
    <property type="entry name" value="TPR_mt"/>
</dbReference>
<keyword evidence="1" id="KW-0677">Repeat</keyword>
<feature type="region of interest" description="Disordered" evidence="2">
    <location>
        <begin position="438"/>
        <end position="462"/>
    </location>
</feature>
<dbReference type="Pfam" id="PF23276">
    <property type="entry name" value="TPR_24"/>
    <property type="match status" value="1"/>
</dbReference>
<dbReference type="InterPro" id="IPR011990">
    <property type="entry name" value="TPR-like_helical_dom_sf"/>
</dbReference>
<evidence type="ECO:0000256" key="2">
    <source>
        <dbReference type="SAM" id="MobiDB-lite"/>
    </source>
</evidence>
<dbReference type="EMBL" id="JABCKV010000011">
    <property type="protein sequence ID" value="KAG5647246.1"/>
    <property type="molecule type" value="Genomic_DNA"/>
</dbReference>
<sequence>MFSDRGQRRKDEHDKLKDLLTNLNSLIRSQKDPLFVDRYIHGRLDRFLPTATAPNVVYDQVISLLVERQHLQAATNVYQRMVRENFIPTNQTMAVMAAVALVLAPSDPNIIRGLDAITSDPTYAEEDLIRLLEIMAMLGLPSVDSLHVASVFTEARGEGYTYSWAMFEKLVNVQTRSGQLEDAFATIHSARPQGVPKTAMYAIIMQALQHADPSDSDAFIQVLNKMAAQKVTPDIDIFNSVISIKTRQTALHDAFNIYRAIVGLSLKSQTGPTPSTFGPLFNLLAKAYASKTPSRGRRRKAAFHYRRVDTVVSPRQLFRDLLFFQARRPTFTITAPLLNVALRAFVFTHDYIGAFLVLNTFRLFHLAPTYKTYHMVVCHLVNRVRVGRPVLWIERFMGVPSVTKDRVTIDFDELAVKLVESATGASFSLTGPLFETPEVRDREKEEEKEKGKNYTVPTGPMMEANAPVPVNMKFSEVPLQRLMRRAAFASMDEEVGKRGVSVAIWDAKKEMIPGKEHPYLGEVRAARKKRINVK</sequence>